<evidence type="ECO:0008006" key="3">
    <source>
        <dbReference type="Google" id="ProtNLM"/>
    </source>
</evidence>
<dbReference type="Pfam" id="PF13174">
    <property type="entry name" value="TPR_6"/>
    <property type="match status" value="2"/>
</dbReference>
<reference evidence="1 2" key="1">
    <citation type="journal article" date="2012" name="Stand. Genomic Sci.">
        <title>Genome sequence of the orange-pigmented seawater bacterium Owenweeksia hongkongensis type strain (UST20020801(T)).</title>
        <authorList>
            <person name="Riedel T."/>
            <person name="Held B."/>
            <person name="Nolan M."/>
            <person name="Lucas S."/>
            <person name="Lapidus A."/>
            <person name="Tice H."/>
            <person name="Del Rio T.G."/>
            <person name="Cheng J.F."/>
            <person name="Han C."/>
            <person name="Tapia R."/>
            <person name="Goodwin L.A."/>
            <person name="Pitluck S."/>
            <person name="Liolios K."/>
            <person name="Mavromatis K."/>
            <person name="Pagani I."/>
            <person name="Ivanova N."/>
            <person name="Mikhailova N."/>
            <person name="Pati A."/>
            <person name="Chen A."/>
            <person name="Palaniappan K."/>
            <person name="Rohde M."/>
            <person name="Tindall B.J."/>
            <person name="Detter J.C."/>
            <person name="Goker M."/>
            <person name="Woyke T."/>
            <person name="Bristow J."/>
            <person name="Eisen J.A."/>
            <person name="Markowitz V."/>
            <person name="Hugenholtz P."/>
            <person name="Klenk H.P."/>
            <person name="Kyrpides N.C."/>
        </authorList>
    </citation>
    <scope>NUCLEOTIDE SEQUENCE</scope>
    <source>
        <strain evidence="2">DSM 17368 / JCM 12287 / NRRL B-23963</strain>
    </source>
</reference>
<proteinExistence type="predicted"/>
<dbReference type="SMART" id="SM00028">
    <property type="entry name" value="TPR"/>
    <property type="match status" value="4"/>
</dbReference>
<dbReference type="Gene3D" id="1.25.40.10">
    <property type="entry name" value="Tetratricopeptide repeat domain"/>
    <property type="match status" value="3"/>
</dbReference>
<dbReference type="HOGENOM" id="CLU_031878_0_0_10"/>
<dbReference type="EMBL" id="CP003156">
    <property type="protein sequence ID" value="AEV32637.1"/>
    <property type="molecule type" value="Genomic_DNA"/>
</dbReference>
<dbReference type="InterPro" id="IPR019734">
    <property type="entry name" value="TPR_rpt"/>
</dbReference>
<dbReference type="eggNOG" id="COG4105">
    <property type="taxonomic scope" value="Bacteria"/>
</dbReference>
<dbReference type="KEGG" id="oho:Oweho_1649"/>
<sequence length="620" mass="70748">MKGFLVTIFFVIQLLAVPTAYGQGVNIGGPAKAPQENTDFELAQEYYVNEEYEKVLNYLDKLPANFRINQVYELKLGCYLELLEYDKAEKLIKSEVKNSRNKKAEYQADLLMVYQKQQKQSKADKLVDEVLQEVEERPAMAYSYANAFQKKGYPQIALAVYEAGERQMPNANYDYQKALLYGELGDIKKMYSMYVEMVERTPNYLSTVKQLLGRALREETSIENSEYLKTVLIQKIQDGGAETMNELLIFVFIQEKNFSGAFLQLKALDRRTPTTKAGIYNLGNVALNNEEYSLAIRIFDYVIKAGDRYPFYEQALIGKLKAQSLKLEEDGVTEIAGWKELQKEYFKTIETLKGLPDVGPLTIDMAHLTAFKLNETDTAAGMLRKLISTGFISKEDVARAKIELGDILLYNGDRYEAILLYGQAEKAFEQSPIGQEAKFKRAKAAYYVGDFLWAQGIFDALKASTSKLIANDAMRYSLLINDNIALDTNMEAMEMYAKADLMNYQGKRDSALRLLDMMEIAFPGHGIQDEVLFLKAQILTDQKKYDEAASAYQQLIDLYTKDILADDAMYALADLYLEKLNKRTEAMDLYQKIFTDHPDSFFAPDARKKYREMRGDAVIN</sequence>
<organism evidence="1 2">
    <name type="scientific">Owenweeksia hongkongensis (strain DSM 17368 / CIP 108786 / JCM 12287 / NRRL B-23963 / UST20020801)</name>
    <dbReference type="NCBI Taxonomy" id="926562"/>
    <lineage>
        <taxon>Bacteria</taxon>
        <taxon>Pseudomonadati</taxon>
        <taxon>Bacteroidota</taxon>
        <taxon>Flavobacteriia</taxon>
        <taxon>Flavobacteriales</taxon>
        <taxon>Owenweeksiaceae</taxon>
        <taxon>Owenweeksia</taxon>
    </lineage>
</organism>
<protein>
    <recommendedName>
        <fullName evidence="3">Tetratricopeptide repeat protein</fullName>
    </recommendedName>
</protein>
<dbReference type="RefSeq" id="WP_014201993.1">
    <property type="nucleotide sequence ID" value="NC_016599.1"/>
</dbReference>
<name>G8QZZ7_OWEHD</name>
<dbReference type="Proteomes" id="UP000005631">
    <property type="component" value="Chromosome"/>
</dbReference>
<dbReference type="InterPro" id="IPR011990">
    <property type="entry name" value="TPR-like_helical_dom_sf"/>
</dbReference>
<evidence type="ECO:0000313" key="2">
    <source>
        <dbReference type="Proteomes" id="UP000005631"/>
    </source>
</evidence>
<dbReference type="AlphaFoldDB" id="G8QZZ7"/>
<dbReference type="SUPFAM" id="SSF48452">
    <property type="entry name" value="TPR-like"/>
    <property type="match status" value="2"/>
</dbReference>
<evidence type="ECO:0000313" key="1">
    <source>
        <dbReference type="EMBL" id="AEV32637.1"/>
    </source>
</evidence>
<accession>G8QZZ7</accession>
<dbReference type="eggNOG" id="COG0457">
    <property type="taxonomic scope" value="Bacteria"/>
</dbReference>
<dbReference type="STRING" id="926562.Oweho_1649"/>
<dbReference type="OrthoDB" id="9763354at2"/>
<keyword evidence="2" id="KW-1185">Reference proteome</keyword>
<gene>
    <name evidence="1" type="ordered locus">Oweho_1649</name>
</gene>